<name>A0A4Y2G0J6_ARAVE</name>
<organism evidence="1 2">
    <name type="scientific">Araneus ventricosus</name>
    <name type="common">Orbweaver spider</name>
    <name type="synonym">Epeira ventricosa</name>
    <dbReference type="NCBI Taxonomy" id="182803"/>
    <lineage>
        <taxon>Eukaryota</taxon>
        <taxon>Metazoa</taxon>
        <taxon>Ecdysozoa</taxon>
        <taxon>Arthropoda</taxon>
        <taxon>Chelicerata</taxon>
        <taxon>Arachnida</taxon>
        <taxon>Araneae</taxon>
        <taxon>Araneomorphae</taxon>
        <taxon>Entelegynae</taxon>
        <taxon>Araneoidea</taxon>
        <taxon>Araneidae</taxon>
        <taxon>Araneus</taxon>
    </lineage>
</organism>
<dbReference type="EMBL" id="BGPR01001168">
    <property type="protein sequence ID" value="GBM47143.1"/>
    <property type="molecule type" value="Genomic_DNA"/>
</dbReference>
<evidence type="ECO:0000313" key="2">
    <source>
        <dbReference type="Proteomes" id="UP000499080"/>
    </source>
</evidence>
<keyword evidence="2" id="KW-1185">Reference proteome</keyword>
<protein>
    <submittedName>
        <fullName evidence="1">Uncharacterized protein</fullName>
    </submittedName>
</protein>
<proteinExistence type="predicted"/>
<gene>
    <name evidence="1" type="ORF">AVEN_139225_1</name>
</gene>
<evidence type="ECO:0000313" key="1">
    <source>
        <dbReference type="EMBL" id="GBM47143.1"/>
    </source>
</evidence>
<reference evidence="1 2" key="1">
    <citation type="journal article" date="2019" name="Sci. Rep.">
        <title>Orb-weaving spider Araneus ventricosus genome elucidates the spidroin gene catalogue.</title>
        <authorList>
            <person name="Kono N."/>
            <person name="Nakamura H."/>
            <person name="Ohtoshi R."/>
            <person name="Moran D.A.P."/>
            <person name="Shinohara A."/>
            <person name="Yoshida Y."/>
            <person name="Fujiwara M."/>
            <person name="Mori M."/>
            <person name="Tomita M."/>
            <person name="Arakawa K."/>
        </authorList>
    </citation>
    <scope>NUCLEOTIDE SEQUENCE [LARGE SCALE GENOMIC DNA]</scope>
</reference>
<dbReference type="AlphaFoldDB" id="A0A4Y2G0J6"/>
<comment type="caution">
    <text evidence="1">The sequence shown here is derived from an EMBL/GenBank/DDBJ whole genome shotgun (WGS) entry which is preliminary data.</text>
</comment>
<sequence length="112" mass="12721">MKDILSKFVEWLELPNCLKVLPYYFKYIDPNSCIKIACQKYCKMPVVVTAAPVIKNALEKGQKKGGPWSHRLTVTVSREKRSSSADGADRRISFRNLESKLRAPPGKRLLVV</sequence>
<dbReference type="Proteomes" id="UP000499080">
    <property type="component" value="Unassembled WGS sequence"/>
</dbReference>
<accession>A0A4Y2G0J6</accession>